<accession>A0A2P6TQL6</accession>
<dbReference type="EMBL" id="LHPG02000009">
    <property type="protein sequence ID" value="PRW56331.1"/>
    <property type="molecule type" value="Genomic_DNA"/>
</dbReference>
<gene>
    <name evidence="2" type="ORF">C2E21_5253</name>
</gene>
<sequence>MAGTKAAAALLGFVALQIIFNITIPAVTSVQLNPGGGLCYLNLLKGSVCDFVYVTSGFGFLFSLVLLAPAISTLRGGQDRFLEAIFGSLSLFGAFWWMVLAITITIRGGQATDAGYEGTTARNAVIGLSWIEAVLFFFSFLAVVYDRIAFRRYRAKMARSRSLLDLEQRTEFKQHYAATQVLGSTPLA</sequence>
<organism evidence="2 3">
    <name type="scientific">Chlorella sorokiniana</name>
    <name type="common">Freshwater green alga</name>
    <dbReference type="NCBI Taxonomy" id="3076"/>
    <lineage>
        <taxon>Eukaryota</taxon>
        <taxon>Viridiplantae</taxon>
        <taxon>Chlorophyta</taxon>
        <taxon>core chlorophytes</taxon>
        <taxon>Trebouxiophyceae</taxon>
        <taxon>Chlorellales</taxon>
        <taxon>Chlorellaceae</taxon>
        <taxon>Chlorella clade</taxon>
        <taxon>Chlorella</taxon>
    </lineage>
</organism>
<feature type="transmembrane region" description="Helical" evidence="1">
    <location>
        <begin position="124"/>
        <end position="145"/>
    </location>
</feature>
<dbReference type="AlphaFoldDB" id="A0A2P6TQL6"/>
<reference evidence="2 3" key="1">
    <citation type="journal article" date="2018" name="Plant J.">
        <title>Genome sequences of Chlorella sorokiniana UTEX 1602 and Micractinium conductrix SAG 241.80: implications to maltose excretion by a green alga.</title>
        <authorList>
            <person name="Arriola M.B."/>
            <person name="Velmurugan N."/>
            <person name="Zhang Y."/>
            <person name="Plunkett M.H."/>
            <person name="Hondzo H."/>
            <person name="Barney B.M."/>
        </authorList>
    </citation>
    <scope>NUCLEOTIDE SEQUENCE [LARGE SCALE GENOMIC DNA]</scope>
    <source>
        <strain evidence="3">UTEX 1602</strain>
    </source>
</reference>
<evidence type="ECO:0000313" key="2">
    <source>
        <dbReference type="EMBL" id="PRW56331.1"/>
    </source>
</evidence>
<evidence type="ECO:0000313" key="3">
    <source>
        <dbReference type="Proteomes" id="UP000239899"/>
    </source>
</evidence>
<keyword evidence="1" id="KW-1133">Transmembrane helix</keyword>
<keyword evidence="1" id="KW-0472">Membrane</keyword>
<dbReference type="OrthoDB" id="512478at2759"/>
<comment type="caution">
    <text evidence="2">The sequence shown here is derived from an EMBL/GenBank/DDBJ whole genome shotgun (WGS) entry which is preliminary data.</text>
</comment>
<dbReference type="Proteomes" id="UP000239899">
    <property type="component" value="Unassembled WGS sequence"/>
</dbReference>
<evidence type="ECO:0008006" key="4">
    <source>
        <dbReference type="Google" id="ProtNLM"/>
    </source>
</evidence>
<evidence type="ECO:0000256" key="1">
    <source>
        <dbReference type="SAM" id="Phobius"/>
    </source>
</evidence>
<protein>
    <recommendedName>
        <fullName evidence="4">MARVEL domain-containing protein</fullName>
    </recommendedName>
</protein>
<proteinExistence type="predicted"/>
<keyword evidence="3" id="KW-1185">Reference proteome</keyword>
<feature type="transmembrane region" description="Helical" evidence="1">
    <location>
        <begin position="84"/>
        <end position="104"/>
    </location>
</feature>
<keyword evidence="1" id="KW-0812">Transmembrane</keyword>
<name>A0A2P6TQL6_CHLSO</name>
<feature type="transmembrane region" description="Helical" evidence="1">
    <location>
        <begin position="51"/>
        <end position="72"/>
    </location>
</feature>